<dbReference type="EMBL" id="JAAGBB010000116">
    <property type="protein sequence ID" value="MBR0669444.1"/>
    <property type="molecule type" value="Genomic_DNA"/>
</dbReference>
<keyword evidence="2" id="KW-1185">Reference proteome</keyword>
<accession>A0ABS5FA62</accession>
<evidence type="ECO:0000313" key="1">
    <source>
        <dbReference type="EMBL" id="MBR0669444.1"/>
    </source>
</evidence>
<sequence>MTQPIRVTAEDLSLIVDGKRASLVVTRGAPHPTLPDFLDIEMDVALLQALKQQIDKTIRALPPQAAITA</sequence>
<protein>
    <submittedName>
        <fullName evidence="1">Uncharacterized protein</fullName>
    </submittedName>
</protein>
<organism evidence="1 2">
    <name type="scientific">Plastoroseomonas hellenica</name>
    <dbReference type="NCBI Taxonomy" id="2687306"/>
    <lineage>
        <taxon>Bacteria</taxon>
        <taxon>Pseudomonadati</taxon>
        <taxon>Pseudomonadota</taxon>
        <taxon>Alphaproteobacteria</taxon>
        <taxon>Acetobacterales</taxon>
        <taxon>Acetobacteraceae</taxon>
        <taxon>Plastoroseomonas</taxon>
    </lineage>
</organism>
<name>A0ABS5FA62_9PROT</name>
<gene>
    <name evidence="1" type="ORF">GXW71_34190</name>
</gene>
<reference evidence="2" key="1">
    <citation type="journal article" date="2021" name="Syst. Appl. Microbiol.">
        <title>Roseomonas hellenica sp. nov., isolated from roots of wild-growing Alkanna tinctoria.</title>
        <authorList>
            <person name="Rat A."/>
            <person name="Naranjo H.D."/>
            <person name="Lebbe L."/>
            <person name="Cnockaert M."/>
            <person name="Krigas N."/>
            <person name="Grigoriadou K."/>
            <person name="Maloupa E."/>
            <person name="Willems A."/>
        </authorList>
    </citation>
    <scope>NUCLEOTIDE SEQUENCE [LARGE SCALE GENOMIC DNA]</scope>
    <source>
        <strain evidence="2">LMG 31523</strain>
    </source>
</reference>
<evidence type="ECO:0000313" key="2">
    <source>
        <dbReference type="Proteomes" id="UP001196870"/>
    </source>
</evidence>
<dbReference type="RefSeq" id="WP_211858481.1">
    <property type="nucleotide sequence ID" value="NZ_JAAGBB010000116.1"/>
</dbReference>
<dbReference type="Proteomes" id="UP001196870">
    <property type="component" value="Unassembled WGS sequence"/>
</dbReference>
<proteinExistence type="predicted"/>
<comment type="caution">
    <text evidence="1">The sequence shown here is derived from an EMBL/GenBank/DDBJ whole genome shotgun (WGS) entry which is preliminary data.</text>
</comment>